<dbReference type="RefSeq" id="XP_020044485.1">
    <property type="nucleotide sequence ID" value="XM_020194802.1"/>
</dbReference>
<dbReference type="PANTHER" id="PTHR21523:SF47">
    <property type="entry name" value="SALIVARY GLUE PROTEIN SGS-3"/>
    <property type="match status" value="1"/>
</dbReference>
<dbReference type="OrthoDB" id="6424487at2759"/>
<protein>
    <submittedName>
        <fullName evidence="3">Uncharacterized protein</fullName>
    </submittedName>
</protein>
<feature type="signal peptide" evidence="2">
    <location>
        <begin position="1"/>
        <end position="19"/>
    </location>
</feature>
<keyword evidence="2" id="KW-0732">Signal</keyword>
<feature type="chain" id="PRO_5008910368" evidence="2">
    <location>
        <begin position="20"/>
        <end position="289"/>
    </location>
</feature>
<dbReference type="Proteomes" id="UP000095038">
    <property type="component" value="Unassembled WGS sequence"/>
</dbReference>
<evidence type="ECO:0000256" key="1">
    <source>
        <dbReference type="SAM" id="MobiDB-lite"/>
    </source>
</evidence>
<evidence type="ECO:0000256" key="2">
    <source>
        <dbReference type="SAM" id="SignalP"/>
    </source>
</evidence>
<reference evidence="4" key="1">
    <citation type="submission" date="2016-05" db="EMBL/GenBank/DDBJ databases">
        <title>Comparative genomics of biotechnologically important yeasts.</title>
        <authorList>
            <consortium name="DOE Joint Genome Institute"/>
            <person name="Riley R."/>
            <person name="Haridas S."/>
            <person name="Wolfe K.H."/>
            <person name="Lopes M.R."/>
            <person name="Hittinger C.T."/>
            <person name="Goker M."/>
            <person name="Salamov A."/>
            <person name="Wisecaver J."/>
            <person name="Long T.M."/>
            <person name="Aerts A.L."/>
            <person name="Barry K."/>
            <person name="Choi C."/>
            <person name="Clum A."/>
            <person name="Coughlan A.Y."/>
            <person name="Deshpande S."/>
            <person name="Douglass A.P."/>
            <person name="Hanson S.J."/>
            <person name="Klenk H.-P."/>
            <person name="Labutti K."/>
            <person name="Lapidus A."/>
            <person name="Lindquist E."/>
            <person name="Lipzen A."/>
            <person name="Meier-Kolthoff J.P."/>
            <person name="Ohm R.A."/>
            <person name="Otillar R.P."/>
            <person name="Pangilinan J."/>
            <person name="Peng Y."/>
            <person name="Rokas A."/>
            <person name="Rosa C.A."/>
            <person name="Scheuner C."/>
            <person name="Sibirny A.A."/>
            <person name="Slot J.C."/>
            <person name="Stielow J.B."/>
            <person name="Sun H."/>
            <person name="Kurtzman C.P."/>
            <person name="Blackwell M."/>
            <person name="Grigoriev I.V."/>
            <person name="Jeffries T.W."/>
        </authorList>
    </citation>
    <scope>NUCLEOTIDE SEQUENCE [LARGE SCALE GENOMIC DNA]</scope>
    <source>
        <strain evidence="4">DSM 1968</strain>
    </source>
</reference>
<proteinExistence type="predicted"/>
<dbReference type="EMBL" id="KV454494">
    <property type="protein sequence ID" value="ODV58178.1"/>
    <property type="molecule type" value="Genomic_DNA"/>
</dbReference>
<keyword evidence="4" id="KW-1185">Reference proteome</keyword>
<name>A0A1D2V974_9ASCO</name>
<dbReference type="GeneID" id="30968438"/>
<dbReference type="AlphaFoldDB" id="A0A1D2V974"/>
<dbReference type="STRING" id="1344418.A0A1D2V974"/>
<sequence>MKFLVFLLVLTFFTSVSQSSPIPRNRIFKTILEIIKSNAADKKDSDKNNDNSTKSFKSITQTTNTYKIQTTKIQNQPLITTSVATKTPEPPYVTNTLNINTPLTTISYKTIIHTTHNNHDIDIDVNPNIDPNLINTIMLDQNTNDPNAVDPNAVDPNAVDPNAVDPNAVDPNAVDPNAVDPNAVDPNAVDPNAVDPNAVDPNAVDPNAVDPNAVDSNAVNTDVFESSSSDLISVEIYVVCSTISTSYLYGINSDSISSESSRNAVFDTAKKKNIRLEFFVAVFGTILLL</sequence>
<feature type="region of interest" description="Disordered" evidence="1">
    <location>
        <begin position="141"/>
        <end position="185"/>
    </location>
</feature>
<evidence type="ECO:0000313" key="3">
    <source>
        <dbReference type="EMBL" id="ODV58178.1"/>
    </source>
</evidence>
<dbReference type="InParanoid" id="A0A1D2V974"/>
<dbReference type="PANTHER" id="PTHR21523">
    <property type="match status" value="1"/>
</dbReference>
<gene>
    <name evidence="3" type="ORF">ASCRUDRAFT_82974</name>
</gene>
<evidence type="ECO:0000313" key="4">
    <source>
        <dbReference type="Proteomes" id="UP000095038"/>
    </source>
</evidence>
<organism evidence="3 4">
    <name type="scientific">Ascoidea rubescens DSM 1968</name>
    <dbReference type="NCBI Taxonomy" id="1344418"/>
    <lineage>
        <taxon>Eukaryota</taxon>
        <taxon>Fungi</taxon>
        <taxon>Dikarya</taxon>
        <taxon>Ascomycota</taxon>
        <taxon>Saccharomycotina</taxon>
        <taxon>Saccharomycetes</taxon>
        <taxon>Ascoideaceae</taxon>
        <taxon>Ascoidea</taxon>
    </lineage>
</organism>
<accession>A0A1D2V974</accession>